<name>A0A5C4LXH6_9ACTN</name>
<evidence type="ECO:0000313" key="3">
    <source>
        <dbReference type="Proteomes" id="UP000306740"/>
    </source>
</evidence>
<dbReference type="AlphaFoldDB" id="A0A5C4LXH6"/>
<feature type="domain" description="CARDB" evidence="1">
    <location>
        <begin position="11"/>
        <end position="68"/>
    </location>
</feature>
<dbReference type="Gene3D" id="2.60.40.10">
    <property type="entry name" value="Immunoglobulins"/>
    <property type="match status" value="1"/>
</dbReference>
<sequence length="275" mass="30076">MSANKKWDKGDVVLGSRAVKALKPGKKHTVKARSVRVAAATRPGTYWLLACADAKKKVRESHERNNCRVAKKRVTVTKRMPAAPRDGVVKVNVRGHVDWKDRTRHTAGNTTTEIDSAATFDFNVPAKLRYVQGRPFYLEVMWDKGTVSGRTVYKRVNNDGCRDTTTADVRVAGEPAGLSQVLVHFPVPGRPSMFGQFALTFISQATTPYTSVDCEGDTTTSGAMHLKVVDTPDELPSVSANADLSRIVLKGGGAPRTHPGRTWEATVTLDITHPR</sequence>
<protein>
    <recommendedName>
        <fullName evidence="1">CARDB domain-containing protein</fullName>
    </recommendedName>
</protein>
<organism evidence="2 3">
    <name type="scientific">Mumia zhuanghuii</name>
    <dbReference type="NCBI Taxonomy" id="2585211"/>
    <lineage>
        <taxon>Bacteria</taxon>
        <taxon>Bacillati</taxon>
        <taxon>Actinomycetota</taxon>
        <taxon>Actinomycetes</taxon>
        <taxon>Propionibacteriales</taxon>
        <taxon>Nocardioidaceae</taxon>
        <taxon>Mumia</taxon>
    </lineage>
</organism>
<dbReference type="InterPro" id="IPR013783">
    <property type="entry name" value="Ig-like_fold"/>
</dbReference>
<comment type="caution">
    <text evidence="2">The sequence shown here is derived from an EMBL/GenBank/DDBJ whole genome shotgun (WGS) entry which is preliminary data.</text>
</comment>
<dbReference type="OrthoDB" id="9796385at2"/>
<dbReference type="Proteomes" id="UP000306740">
    <property type="component" value="Unassembled WGS sequence"/>
</dbReference>
<evidence type="ECO:0000313" key="2">
    <source>
        <dbReference type="EMBL" id="TNC22837.1"/>
    </source>
</evidence>
<gene>
    <name evidence="2" type="ORF">FHE65_35660</name>
</gene>
<dbReference type="Pfam" id="PF07705">
    <property type="entry name" value="CARDB"/>
    <property type="match status" value="1"/>
</dbReference>
<proteinExistence type="predicted"/>
<dbReference type="GO" id="GO:0005975">
    <property type="term" value="P:carbohydrate metabolic process"/>
    <property type="evidence" value="ECO:0007669"/>
    <property type="project" value="UniProtKB-ARBA"/>
</dbReference>
<dbReference type="EMBL" id="VDFR01000275">
    <property type="protein sequence ID" value="TNC22837.1"/>
    <property type="molecule type" value="Genomic_DNA"/>
</dbReference>
<evidence type="ECO:0000259" key="1">
    <source>
        <dbReference type="Pfam" id="PF07705"/>
    </source>
</evidence>
<accession>A0A5C4LXH6</accession>
<dbReference type="InterPro" id="IPR011635">
    <property type="entry name" value="CARDB"/>
</dbReference>
<reference evidence="2 3" key="1">
    <citation type="submission" date="2019-05" db="EMBL/GenBank/DDBJ databases">
        <title>Mumia sp. nov., isolated from the intestinal contents of plateau pika (Ochotona curzoniae) in the Qinghai-Tibet plateau of China.</title>
        <authorList>
            <person name="Tian Z."/>
        </authorList>
    </citation>
    <scope>NUCLEOTIDE SEQUENCE [LARGE SCALE GENOMIC DNA]</scope>
    <source>
        <strain evidence="3">527</strain>
    </source>
</reference>